<dbReference type="GO" id="GO:0008270">
    <property type="term" value="F:zinc ion binding"/>
    <property type="evidence" value="ECO:0007669"/>
    <property type="project" value="UniProtKB-KW"/>
</dbReference>
<evidence type="ECO:0000313" key="8">
    <source>
        <dbReference type="EMBL" id="CAL4805309.1"/>
    </source>
</evidence>
<gene>
    <name evidence="7" type="ORF">C1SCF055_LOCUS42600</name>
</gene>
<keyword evidence="3" id="KW-0862">Zinc</keyword>
<dbReference type="SMART" id="SM00547">
    <property type="entry name" value="ZnF_RBZ"/>
    <property type="match status" value="1"/>
</dbReference>
<reference evidence="7" key="1">
    <citation type="submission" date="2022-10" db="EMBL/GenBank/DDBJ databases">
        <authorList>
            <person name="Chen Y."/>
            <person name="Dougan E. K."/>
            <person name="Chan C."/>
            <person name="Rhodes N."/>
            <person name="Thang M."/>
        </authorList>
    </citation>
    <scope>NUCLEOTIDE SEQUENCE</scope>
</reference>
<keyword evidence="1" id="KW-0479">Metal-binding</keyword>
<dbReference type="PROSITE" id="PS50199">
    <property type="entry name" value="ZF_RANBP2_2"/>
    <property type="match status" value="1"/>
</dbReference>
<dbReference type="EMBL" id="CAMXCT020006668">
    <property type="protein sequence ID" value="CAL1171372.1"/>
    <property type="molecule type" value="Genomic_DNA"/>
</dbReference>
<evidence type="ECO:0000259" key="6">
    <source>
        <dbReference type="PROSITE" id="PS50199"/>
    </source>
</evidence>
<keyword evidence="2 4" id="KW-0863">Zinc-finger</keyword>
<evidence type="ECO:0000256" key="3">
    <source>
        <dbReference type="ARBA" id="ARBA00022833"/>
    </source>
</evidence>
<dbReference type="EMBL" id="CAMXCT010006668">
    <property type="protein sequence ID" value="CAI4017997.1"/>
    <property type="molecule type" value="Genomic_DNA"/>
</dbReference>
<accession>A0A9P1GNA1</accession>
<comment type="caution">
    <text evidence="7">The sequence shown here is derived from an EMBL/GenBank/DDBJ whole genome shotgun (WGS) entry which is preliminary data.</text>
</comment>
<dbReference type="InterPro" id="IPR001876">
    <property type="entry name" value="Znf_RanBP2"/>
</dbReference>
<feature type="domain" description="RanBP2-type" evidence="6">
    <location>
        <begin position="221"/>
        <end position="253"/>
    </location>
</feature>
<evidence type="ECO:0000313" key="9">
    <source>
        <dbReference type="Proteomes" id="UP001152797"/>
    </source>
</evidence>
<keyword evidence="9" id="KW-1185">Reference proteome</keyword>
<evidence type="ECO:0000256" key="5">
    <source>
        <dbReference type="SAM" id="MobiDB-lite"/>
    </source>
</evidence>
<evidence type="ECO:0000256" key="4">
    <source>
        <dbReference type="PROSITE-ProRule" id="PRU00322"/>
    </source>
</evidence>
<organism evidence="7">
    <name type="scientific">Cladocopium goreaui</name>
    <dbReference type="NCBI Taxonomy" id="2562237"/>
    <lineage>
        <taxon>Eukaryota</taxon>
        <taxon>Sar</taxon>
        <taxon>Alveolata</taxon>
        <taxon>Dinophyceae</taxon>
        <taxon>Suessiales</taxon>
        <taxon>Symbiodiniaceae</taxon>
        <taxon>Cladocopium</taxon>
    </lineage>
</organism>
<feature type="region of interest" description="Disordered" evidence="5">
    <location>
        <begin position="570"/>
        <end position="593"/>
    </location>
</feature>
<evidence type="ECO:0000256" key="1">
    <source>
        <dbReference type="ARBA" id="ARBA00022723"/>
    </source>
</evidence>
<dbReference type="EMBL" id="CAMXCT030006668">
    <property type="protein sequence ID" value="CAL4805309.1"/>
    <property type="molecule type" value="Genomic_DNA"/>
</dbReference>
<dbReference type="OrthoDB" id="271080at2759"/>
<evidence type="ECO:0000313" key="7">
    <source>
        <dbReference type="EMBL" id="CAI4017997.1"/>
    </source>
</evidence>
<dbReference type="Proteomes" id="UP001152797">
    <property type="component" value="Unassembled WGS sequence"/>
</dbReference>
<reference evidence="8 9" key="2">
    <citation type="submission" date="2024-05" db="EMBL/GenBank/DDBJ databases">
        <authorList>
            <person name="Chen Y."/>
            <person name="Shah S."/>
            <person name="Dougan E. K."/>
            <person name="Thang M."/>
            <person name="Chan C."/>
        </authorList>
    </citation>
    <scope>NUCLEOTIDE SEQUENCE [LARGE SCALE GENOMIC DNA]</scope>
</reference>
<dbReference type="AlphaFoldDB" id="A0A9P1GNA1"/>
<dbReference type="PROSITE" id="PS01358">
    <property type="entry name" value="ZF_RANBP2_1"/>
    <property type="match status" value="1"/>
</dbReference>
<name>A0A9P1GNA1_9DINO</name>
<dbReference type="Gene3D" id="4.10.1060.10">
    <property type="entry name" value="Zinc finger, RanBP2-type"/>
    <property type="match status" value="1"/>
</dbReference>
<evidence type="ECO:0000256" key="2">
    <source>
        <dbReference type="ARBA" id="ARBA00022771"/>
    </source>
</evidence>
<sequence>MRGRNDDEGCETCVGAGQLEGFFNNSSLESERRGWGHLVSTYFQGTLFFHLQRSPALRGVEWARDDVVFFEVMEINGRYEAVKMLLPSMMETQLGSECKAEADIEQFEGQRIQGNLRSQWQLVKEKKWGFVSCNDLFAGNVFWHLDENPKMKDVKFQRGDVVEFEVYRDDSRGEKSQSRARNMEFIHAAETQKGEQKLREFSKYLSPSKLLKKQKWIDNWRAGPPPDWTCKGCGYHNFGRNKICKTCDTKRPPREEWPEEKDEELQKAVAPNIPLLPAAFQANLPVQFQSFAQKPLEVRRNFVEEHASKSDKETDMLLDATALGIGGLETDMMLDATALGTTGLQTDTFLDATALGTTGLQTDMMLDATALGTTGLQTDTFLDATALGTTGLQTDTFLDATTGLQTDTFLDATALGIGGLETDMMLDATALGIGGLETDMMLDATALGIGGLETDMMLDATALGTTGLQTDTFLDATALGTTGLQTDTFLDATALGTTGLQTDTFLDATALGTTGWQTGATPDATDWHRDTASGWNTDAAGWKTDGSGWNRNTTQNASGWQADEWHRDTTHASGWERNSTPDASGWRSDANQHASAWQTGANATGWQDAKGWQTNTMVDYLC</sequence>
<proteinExistence type="predicted"/>
<protein>
    <recommendedName>
        <fullName evidence="6">RanBP2-type domain-containing protein</fullName>
    </recommendedName>
</protein>